<feature type="domain" description="YhaN AAA" evidence="3">
    <location>
        <begin position="1"/>
        <end position="203"/>
    </location>
</feature>
<evidence type="ECO:0000256" key="1">
    <source>
        <dbReference type="SAM" id="Coils"/>
    </source>
</evidence>
<dbReference type="RefSeq" id="WP_377467934.1">
    <property type="nucleotide sequence ID" value="NZ_JBHLWN010000012.1"/>
</dbReference>
<accession>A0ABV6DER7</accession>
<feature type="coiled-coil region" evidence="1">
    <location>
        <begin position="279"/>
        <end position="306"/>
    </location>
</feature>
<gene>
    <name evidence="4" type="ORF">ACFFK0_01495</name>
</gene>
<dbReference type="PANTHER" id="PTHR41259">
    <property type="entry name" value="DOUBLE-STRAND BREAK REPAIR RAD50 ATPASE, PUTATIVE-RELATED"/>
    <property type="match status" value="1"/>
</dbReference>
<name>A0ABV6DER7_9BACL</name>
<dbReference type="PANTHER" id="PTHR41259:SF1">
    <property type="entry name" value="DOUBLE-STRAND BREAK REPAIR RAD50 ATPASE, PUTATIVE-RELATED"/>
    <property type="match status" value="1"/>
</dbReference>
<keyword evidence="1" id="KW-0175">Coiled coil</keyword>
<dbReference type="SUPFAM" id="SSF52540">
    <property type="entry name" value="P-loop containing nucleoside triphosphate hydrolases"/>
    <property type="match status" value="1"/>
</dbReference>
<dbReference type="InterPro" id="IPR027417">
    <property type="entry name" value="P-loop_NTPase"/>
</dbReference>
<evidence type="ECO:0000259" key="3">
    <source>
        <dbReference type="Pfam" id="PF13514"/>
    </source>
</evidence>
<feature type="coiled-coil region" evidence="1">
    <location>
        <begin position="333"/>
        <end position="431"/>
    </location>
</feature>
<proteinExistence type="predicted"/>
<keyword evidence="2" id="KW-0812">Transmembrane</keyword>
<evidence type="ECO:0000313" key="5">
    <source>
        <dbReference type="Proteomes" id="UP001589776"/>
    </source>
</evidence>
<comment type="caution">
    <text evidence="4">The sequence shown here is derived from an EMBL/GenBank/DDBJ whole genome shotgun (WGS) entry which is preliminary data.</text>
</comment>
<evidence type="ECO:0000256" key="2">
    <source>
        <dbReference type="SAM" id="Phobius"/>
    </source>
</evidence>
<sequence>MRIVRLQIDGFGALRDVRLDMSGPLTVVYGRNEAGKSTVMNFVRYVLFGFPPRGGGMRYEPAAGGAYGGALTLADGSGRLVRVERYERAGRGMSGTGVRVSLQDGTEGGEALLKTMLGGISAELYRSLFAFGLGELQELRTLQTDEVASFLYGAGFGADGAAIREAEKRLLQRMDELFRPRGRNQPIAVTVKAIDEIDAALRRSREELPRYEALRRESAALDEALAQLASRSAEARGRAERLALFVKARPTWLALRAIEREWAALPAFPAFPEAAVSRWETLAAEREALLAQRERLELRRSRVRERLEALAPAAADDAARAQLLALLERAPRREQAEREAQQLQGERRQLGQRLDALLRSLGADWQPERLRNTPVTVDGRETVRQFRERLAAGSQERARLQAELEQAAQREAEASDELRQAALELESWRRTTESSYPWGFEQDTAYAGMTEKETPEQLARAIRRDYEEWRRLDAEAAHLRDRAADERRHREQLLQRTKADDAAPMKRYALPVTVLLLGLVAAAWLVSLDRLAAAAAIFVVFAAVSGFLLRPARPQQRRRMQAADEPFDERLAALTDEARRLQRRLLVLVQRFTVPAETAASLEALEDERPPYRGAHASRGSANAWEQALVWLEQSLAEWEQLAAQWARDRDAWLRRRDRCAALQTGAERAAELRKQAERRLAALTERAAPEQAAWREWLAAMQLPAELSPEAVMELLQLVEHGQELLARLDELDARGQALAAELDSFDAAVRSRLVLETGESPNAAIRRWKREDEALQLQEAERERLKAEEEGLTAELAELAPPWSRLERREAELLAAAEAADEQQLRLHARLHERKLQLEQERVTAIAALEAWIGGDPLQRLNEVLEGREESVLERELQLLRDELSGLEQEDMTLRDKRGRIAGELEQLESSIEHADRMQRRQELCAQLERQAAEWTELAMAAALFRRTRLLYERDKQPFVLQRASELFDAMTEGRYTRIVAPIGEQRLLALRPDGETVDPGRLSRGTAEQLYLAMRLAIAVEYAKEAAPPLLLDDILVNFDRSRMIRTLELLEDTAKSHHVLLFTCHAHIVEEARAALPNLQVIDLK</sequence>
<dbReference type="Pfam" id="PF13514">
    <property type="entry name" value="AAA_27"/>
    <property type="match status" value="1"/>
</dbReference>
<dbReference type="InterPro" id="IPR038734">
    <property type="entry name" value="YhaN_AAA"/>
</dbReference>
<keyword evidence="2" id="KW-0472">Membrane</keyword>
<reference evidence="4 5" key="1">
    <citation type="submission" date="2024-09" db="EMBL/GenBank/DDBJ databases">
        <authorList>
            <person name="Sun Q."/>
            <person name="Mori K."/>
        </authorList>
    </citation>
    <scope>NUCLEOTIDE SEQUENCE [LARGE SCALE GENOMIC DNA]</scope>
    <source>
        <strain evidence="4 5">CCM 7759</strain>
    </source>
</reference>
<evidence type="ECO:0000313" key="4">
    <source>
        <dbReference type="EMBL" id="MFC0211131.1"/>
    </source>
</evidence>
<feature type="coiled-coil region" evidence="1">
    <location>
        <begin position="872"/>
        <end position="940"/>
    </location>
</feature>
<feature type="transmembrane region" description="Helical" evidence="2">
    <location>
        <begin position="531"/>
        <end position="549"/>
    </location>
</feature>
<feature type="transmembrane region" description="Helical" evidence="2">
    <location>
        <begin position="508"/>
        <end position="525"/>
    </location>
</feature>
<dbReference type="Proteomes" id="UP001589776">
    <property type="component" value="Unassembled WGS sequence"/>
</dbReference>
<organism evidence="4 5">
    <name type="scientific">Paenibacillus chartarius</name>
    <dbReference type="NCBI Taxonomy" id="747481"/>
    <lineage>
        <taxon>Bacteria</taxon>
        <taxon>Bacillati</taxon>
        <taxon>Bacillota</taxon>
        <taxon>Bacilli</taxon>
        <taxon>Bacillales</taxon>
        <taxon>Paenibacillaceae</taxon>
        <taxon>Paenibacillus</taxon>
    </lineage>
</organism>
<keyword evidence="5" id="KW-1185">Reference proteome</keyword>
<protein>
    <submittedName>
        <fullName evidence="4">AAA family ATPase</fullName>
    </submittedName>
</protein>
<dbReference type="EMBL" id="JBHLWN010000012">
    <property type="protein sequence ID" value="MFC0211131.1"/>
    <property type="molecule type" value="Genomic_DNA"/>
</dbReference>
<keyword evidence="2" id="KW-1133">Transmembrane helix</keyword>
<dbReference type="Gene3D" id="3.40.50.300">
    <property type="entry name" value="P-loop containing nucleotide triphosphate hydrolases"/>
    <property type="match status" value="2"/>
</dbReference>
<feature type="coiled-coil region" evidence="1">
    <location>
        <begin position="660"/>
        <end position="687"/>
    </location>
</feature>
<feature type="coiled-coil region" evidence="1">
    <location>
        <begin position="770"/>
        <end position="799"/>
    </location>
</feature>